<dbReference type="NCBIfam" id="TIGR03998">
    <property type="entry name" value="thiol_BshC"/>
    <property type="match status" value="1"/>
</dbReference>
<evidence type="ECO:0000256" key="1">
    <source>
        <dbReference type="ARBA" id="ARBA00022598"/>
    </source>
</evidence>
<dbReference type="HAMAP" id="MF_01867">
    <property type="entry name" value="BshC"/>
    <property type="match status" value="1"/>
</dbReference>
<name>A0A239U7S2_9STAP</name>
<protein>
    <recommendedName>
        <fullName evidence="2">Putative cysteine ligase BshC</fullName>
        <ecNumber evidence="2">6.-.-.-</ecNumber>
    </recommendedName>
</protein>
<dbReference type="EMBL" id="BKAR01000006">
    <property type="protein sequence ID" value="GEP84214.1"/>
    <property type="molecule type" value="Genomic_DNA"/>
</dbReference>
<reference evidence="5 6" key="1">
    <citation type="submission" date="2019-07" db="EMBL/GenBank/DDBJ databases">
        <title>Whole genome shotgun sequence of Staphylococcus piscifermentans NBRC 109625.</title>
        <authorList>
            <person name="Hosoyama A."/>
            <person name="Uohara A."/>
            <person name="Ohji S."/>
            <person name="Ichikawa N."/>
        </authorList>
    </citation>
    <scope>NUCLEOTIDE SEQUENCE [LARGE SCALE GENOMIC DNA]</scope>
    <source>
        <strain evidence="5 6">NBRC 109625</strain>
    </source>
</reference>
<comment type="function">
    <text evidence="2">Involved in bacillithiol (BSH) biosynthesis. May catalyze the last step of the pathway, the addition of cysteine to glucosamine malate (GlcN-Mal) to generate BSH.</text>
</comment>
<evidence type="ECO:0000313" key="5">
    <source>
        <dbReference type="EMBL" id="GEP84214.1"/>
    </source>
</evidence>
<comment type="similarity">
    <text evidence="2">Belongs to the BshC family.</text>
</comment>
<keyword evidence="2" id="KW-0175">Coiled coil</keyword>
<evidence type="ECO:0000259" key="3">
    <source>
        <dbReference type="Pfam" id="PF10079"/>
    </source>
</evidence>
<dbReference type="GO" id="GO:0016874">
    <property type="term" value="F:ligase activity"/>
    <property type="evidence" value="ECO:0007669"/>
    <property type="project" value="UniProtKB-UniRule"/>
</dbReference>
<dbReference type="Pfam" id="PF10079">
    <property type="entry name" value="Rossmann-like_BshC"/>
    <property type="match status" value="1"/>
</dbReference>
<proteinExistence type="inferred from homology"/>
<keyword evidence="1 2" id="KW-0436">Ligase</keyword>
<feature type="domain" description="Bacillithiol biosynthesis BshC C-terminal coiled-coil" evidence="4">
    <location>
        <begin position="379"/>
        <end position="536"/>
    </location>
</feature>
<dbReference type="InterPro" id="IPR055398">
    <property type="entry name" value="Rossmann-like_BshC"/>
</dbReference>
<feature type="coiled-coil region" evidence="2">
    <location>
        <begin position="422"/>
        <end position="456"/>
    </location>
</feature>
<organism evidence="5 6">
    <name type="scientific">Staphylococcus piscifermentans</name>
    <dbReference type="NCBI Taxonomy" id="70258"/>
    <lineage>
        <taxon>Bacteria</taxon>
        <taxon>Bacillati</taxon>
        <taxon>Bacillota</taxon>
        <taxon>Bacilli</taxon>
        <taxon>Bacillales</taxon>
        <taxon>Staphylococcaceae</taxon>
        <taxon>Staphylococcus</taxon>
    </lineage>
</organism>
<dbReference type="OrthoDB" id="9765151at2"/>
<dbReference type="AlphaFoldDB" id="A0A239U7S2"/>
<evidence type="ECO:0000259" key="4">
    <source>
        <dbReference type="Pfam" id="PF24850"/>
    </source>
</evidence>
<dbReference type="InterPro" id="IPR011199">
    <property type="entry name" value="Bacillithiol_biosynth_BshC"/>
</dbReference>
<dbReference type="RefSeq" id="WP_095105865.1">
    <property type="nucleotide sequence ID" value="NZ_BKAR01000006.1"/>
</dbReference>
<dbReference type="InterPro" id="IPR055399">
    <property type="entry name" value="CC_BshC"/>
</dbReference>
<accession>A0A239U7S2</accession>
<evidence type="ECO:0000313" key="6">
    <source>
        <dbReference type="Proteomes" id="UP000321736"/>
    </source>
</evidence>
<gene>
    <name evidence="2 5" type="primary">bshC</name>
    <name evidence="5" type="ORF">SPI02_07990</name>
</gene>
<dbReference type="PIRSF" id="PIRSF012535">
    <property type="entry name" value="UCP012535"/>
    <property type="match status" value="1"/>
</dbReference>
<dbReference type="Proteomes" id="UP000321736">
    <property type="component" value="Unassembled WGS sequence"/>
</dbReference>
<sequence length="537" mass="62660">MDCLTANINEHDQFLEKLKESDALLNSFYQYDAMSPESFKQALNTPNNGREQELASVISDYMSDLDITEAQQVNIDKLKQGAKVVIGGQQAGLFGGPLYTFHKILSIVNLSRQLSEDYAKDVVPVFWIAGEDHDFDEVNHTYVFNTEKAKLHKVKYHTMTPPESNVSRFVPDKEAMMQALDDFLVQIPETMHTNHLRQEMQHIIKNYASWTEMFKAFLQLVFKEYGVLLLDAQYQPLRRLEQPILKEMLKQHEAVDQAFRKRQAETVEAGLSAMIQTDTNVHLFIHEDDMRQLLTFEDGKFYTSKSQTTYTLDELLEIVETAPERFSNNVVTRPIMEEWLFNTVSFVGGPSEIKYWAELKAAFETLDVTMPIVLPRMKITYVTKRIEKLLRRYHLDAEQVIENGIEEEKDKFIRARASESFLQELDDLEARQKAAYEKLAAEVQDNEDNKNLVEKNNQIHQSQYDYLRKRYFINIERENAISMKHFRELNETLHPMGGLQERIWNALQFMNEFGTDMFSPSTYPPLRYTLDQIIVKP</sequence>
<comment type="caution">
    <text evidence="5">The sequence shown here is derived from an EMBL/GenBank/DDBJ whole genome shotgun (WGS) entry which is preliminary data.</text>
</comment>
<evidence type="ECO:0000256" key="2">
    <source>
        <dbReference type="HAMAP-Rule" id="MF_01867"/>
    </source>
</evidence>
<keyword evidence="6" id="KW-1185">Reference proteome</keyword>
<dbReference type="EC" id="6.-.-.-" evidence="2"/>
<feature type="domain" description="Bacillithiol biosynthesis BshC N-terminal Rossmann-like" evidence="3">
    <location>
        <begin position="1"/>
        <end position="377"/>
    </location>
</feature>
<dbReference type="Pfam" id="PF24850">
    <property type="entry name" value="CC_BshC"/>
    <property type="match status" value="1"/>
</dbReference>